<proteinExistence type="predicted"/>
<dbReference type="InterPro" id="IPR050207">
    <property type="entry name" value="Trans_regulatory_Fis"/>
</dbReference>
<evidence type="ECO:0000313" key="3">
    <source>
        <dbReference type="Proteomes" id="UP001208534"/>
    </source>
</evidence>
<dbReference type="Gene3D" id="1.10.10.60">
    <property type="entry name" value="Homeodomain-like"/>
    <property type="match status" value="1"/>
</dbReference>
<sequence>MNTKVNLPIYTEQQVKAIVRSIIESKDSNIYNEVVQVFEKPLIEELLIQERGNQTRVALRLGLNRGTLRKKLYTHGILNEGNF</sequence>
<dbReference type="AlphaFoldDB" id="A0AAW5R8J5"/>
<comment type="caution">
    <text evidence="2">The sequence shown here is derived from an EMBL/GenBank/DDBJ whole genome shotgun (WGS) entry which is preliminary data.</text>
</comment>
<feature type="domain" description="DNA binding HTH" evidence="1">
    <location>
        <begin position="38"/>
        <end position="72"/>
    </location>
</feature>
<dbReference type="PANTHER" id="PTHR47918">
    <property type="entry name" value="DNA-BINDING PROTEIN FIS"/>
    <property type="match status" value="1"/>
</dbReference>
<protein>
    <submittedName>
        <fullName evidence="2">Protein ninH</fullName>
    </submittedName>
</protein>
<dbReference type="GO" id="GO:0043565">
    <property type="term" value="F:sequence-specific DNA binding"/>
    <property type="evidence" value="ECO:0007669"/>
    <property type="project" value="InterPro"/>
</dbReference>
<dbReference type="SUPFAM" id="SSF46689">
    <property type="entry name" value="Homeodomain-like"/>
    <property type="match status" value="1"/>
</dbReference>
<dbReference type="Proteomes" id="UP001208534">
    <property type="component" value="Unassembled WGS sequence"/>
</dbReference>
<dbReference type="InterPro" id="IPR009057">
    <property type="entry name" value="Homeodomain-like_sf"/>
</dbReference>
<gene>
    <name evidence="2" type="ORF">KTH64_02450</name>
</gene>
<dbReference type="PANTHER" id="PTHR47918:SF1">
    <property type="entry name" value="DNA-BINDING PROTEIN FIS"/>
    <property type="match status" value="1"/>
</dbReference>
<dbReference type="Pfam" id="PF02954">
    <property type="entry name" value="HTH_8"/>
    <property type="match status" value="1"/>
</dbReference>
<accession>A0AAW5R8J5</accession>
<organism evidence="2 3">
    <name type="scientific">Acinetobacter junii</name>
    <dbReference type="NCBI Taxonomy" id="40215"/>
    <lineage>
        <taxon>Bacteria</taxon>
        <taxon>Pseudomonadati</taxon>
        <taxon>Pseudomonadota</taxon>
        <taxon>Gammaproteobacteria</taxon>
        <taxon>Moraxellales</taxon>
        <taxon>Moraxellaceae</taxon>
        <taxon>Acinetobacter</taxon>
    </lineage>
</organism>
<evidence type="ECO:0000313" key="2">
    <source>
        <dbReference type="EMBL" id="MCU4395851.1"/>
    </source>
</evidence>
<dbReference type="EMBL" id="JAHPRE010000006">
    <property type="protein sequence ID" value="MCU4395851.1"/>
    <property type="molecule type" value="Genomic_DNA"/>
</dbReference>
<dbReference type="InterPro" id="IPR002197">
    <property type="entry name" value="HTH_Fis"/>
</dbReference>
<dbReference type="PRINTS" id="PR01590">
    <property type="entry name" value="HTHFIS"/>
</dbReference>
<name>A0AAW5R8J5_ACIJU</name>
<evidence type="ECO:0000259" key="1">
    <source>
        <dbReference type="Pfam" id="PF02954"/>
    </source>
</evidence>
<dbReference type="RefSeq" id="WP_087547429.1">
    <property type="nucleotide sequence ID" value="NZ_JAHPRE010000006.1"/>
</dbReference>
<reference evidence="2" key="1">
    <citation type="submission" date="2021-06" db="EMBL/GenBank/DDBJ databases">
        <title>Propagation of a rapidly emergent carbapenem-resistant Acinetobacter baumannii lineage by various extra-hospital transmission networks.</title>
        <authorList>
            <person name="Calix J."/>
        </authorList>
    </citation>
    <scope>NUCLEOTIDE SEQUENCE</scope>
    <source>
        <strain evidence="2">WU_MDCI_Aw63</strain>
    </source>
</reference>